<reference evidence="2" key="1">
    <citation type="submission" date="2017-06" db="EMBL/GenBank/DDBJ databases">
        <authorList>
            <person name="Varghese N."/>
            <person name="Submissions S."/>
        </authorList>
    </citation>
    <scope>NUCLEOTIDE SEQUENCE [LARGE SCALE GENOMIC DNA]</scope>
    <source>
        <strain evidence="2">DSM 26170</strain>
    </source>
</reference>
<dbReference type="InterPro" id="IPR002347">
    <property type="entry name" value="SDR_fam"/>
</dbReference>
<dbReference type="GO" id="GO:0016491">
    <property type="term" value="F:oxidoreductase activity"/>
    <property type="evidence" value="ECO:0007669"/>
    <property type="project" value="TreeGrafter"/>
</dbReference>
<dbReference type="InterPro" id="IPR051468">
    <property type="entry name" value="Fungal_SecMetab_SDRs"/>
</dbReference>
<evidence type="ECO:0000313" key="1">
    <source>
        <dbReference type="EMBL" id="SNR48121.1"/>
    </source>
</evidence>
<evidence type="ECO:0000313" key="2">
    <source>
        <dbReference type="Proteomes" id="UP000198409"/>
    </source>
</evidence>
<accession>A0A238WP23</accession>
<organism evidence="1 2">
    <name type="scientific">Paracoccus sediminis</name>
    <dbReference type="NCBI Taxonomy" id="1214787"/>
    <lineage>
        <taxon>Bacteria</taxon>
        <taxon>Pseudomonadati</taxon>
        <taxon>Pseudomonadota</taxon>
        <taxon>Alphaproteobacteria</taxon>
        <taxon>Rhodobacterales</taxon>
        <taxon>Paracoccaceae</taxon>
        <taxon>Paracoccus</taxon>
    </lineage>
</organism>
<proteinExistence type="predicted"/>
<gene>
    <name evidence="1" type="ORF">SAMN06265378_105124</name>
</gene>
<dbReference type="AlphaFoldDB" id="A0A238WP23"/>
<sequence length="249" mass="25784">MAFSANDNILGRCIRKTMQGAGVDRDGVAVVVGASGGIGAALADQVRARGRFRAVIGLSRPGLDLTDEGSIARAAQRVADAGTPTLVIVATGLLHGPGVEPEKALRALDPAAMTTAFAVNAIGPALILKHFAPLLPKDRRAVFAVLSAKVGSVSDNRLGGWHSYRASKAALNQIVRTAAVELCRSHPQAVCAAFHPGTVATRLSERFAKTGLQVLEPAEAATALLDAIGRLTPDDSGGFLDRFGAPIPW</sequence>
<dbReference type="InterPro" id="IPR036291">
    <property type="entry name" value="NAD(P)-bd_dom_sf"/>
</dbReference>
<dbReference type="PANTHER" id="PTHR43544:SF12">
    <property type="entry name" value="NAD(P)-BINDING ROSSMANN-FOLD SUPERFAMILY PROTEIN"/>
    <property type="match status" value="1"/>
</dbReference>
<dbReference type="GO" id="GO:0005737">
    <property type="term" value="C:cytoplasm"/>
    <property type="evidence" value="ECO:0007669"/>
    <property type="project" value="TreeGrafter"/>
</dbReference>
<dbReference type="EMBL" id="FZNM01000005">
    <property type="protein sequence ID" value="SNR48121.1"/>
    <property type="molecule type" value="Genomic_DNA"/>
</dbReference>
<dbReference type="Proteomes" id="UP000198409">
    <property type="component" value="Unassembled WGS sequence"/>
</dbReference>
<protein>
    <submittedName>
        <fullName evidence="1">Short-chain dehydrogenase</fullName>
    </submittedName>
</protein>
<dbReference type="Pfam" id="PF13561">
    <property type="entry name" value="adh_short_C2"/>
    <property type="match status" value="1"/>
</dbReference>
<dbReference type="PRINTS" id="PR00081">
    <property type="entry name" value="GDHRDH"/>
</dbReference>
<dbReference type="PANTHER" id="PTHR43544">
    <property type="entry name" value="SHORT-CHAIN DEHYDROGENASE/REDUCTASE"/>
    <property type="match status" value="1"/>
</dbReference>
<name>A0A238WP23_9RHOB</name>
<dbReference type="Gene3D" id="3.40.50.720">
    <property type="entry name" value="NAD(P)-binding Rossmann-like Domain"/>
    <property type="match status" value="1"/>
</dbReference>
<dbReference type="SUPFAM" id="SSF51735">
    <property type="entry name" value="NAD(P)-binding Rossmann-fold domains"/>
    <property type="match status" value="1"/>
</dbReference>